<dbReference type="EMBL" id="VUAA01000129">
    <property type="protein sequence ID" value="KAA1252315.1"/>
    <property type="molecule type" value="Genomic_DNA"/>
</dbReference>
<protein>
    <submittedName>
        <fullName evidence="1">Uncharacterized protein</fullName>
    </submittedName>
</protein>
<sequence>MTLQNSNFYCSPLFSDGDLLLRAKQFRKELESLWEELESLKNYGGCLTEIKQKFHRAEVVANELQKVLEALEENCYDCSGYIF</sequence>
<evidence type="ECO:0000313" key="2">
    <source>
        <dbReference type="Proteomes" id="UP000323225"/>
    </source>
</evidence>
<comment type="caution">
    <text evidence="1">The sequence shown here is derived from an EMBL/GenBank/DDBJ whole genome shotgun (WGS) entry which is preliminary data.</text>
</comment>
<accession>A0A5B1BX43</accession>
<dbReference type="Proteomes" id="UP000323225">
    <property type="component" value="Unassembled WGS sequence"/>
</dbReference>
<name>A0A5B1BX43_VIBCL</name>
<dbReference type="RefSeq" id="WP_039444463.1">
    <property type="nucleotide sequence ID" value="NZ_VIQD01000200.1"/>
</dbReference>
<evidence type="ECO:0000313" key="1">
    <source>
        <dbReference type="EMBL" id="KAA1252315.1"/>
    </source>
</evidence>
<organism evidence="1 2">
    <name type="scientific">Vibrio cholerae</name>
    <dbReference type="NCBI Taxonomy" id="666"/>
    <lineage>
        <taxon>Bacteria</taxon>
        <taxon>Pseudomonadati</taxon>
        <taxon>Pseudomonadota</taxon>
        <taxon>Gammaproteobacteria</taxon>
        <taxon>Vibrionales</taxon>
        <taxon>Vibrionaceae</taxon>
        <taxon>Vibrio</taxon>
    </lineage>
</organism>
<proteinExistence type="predicted"/>
<gene>
    <name evidence="1" type="ORF">F0M16_23735</name>
</gene>
<dbReference type="AlphaFoldDB" id="A0A5B1BX43"/>
<reference evidence="1 2" key="1">
    <citation type="submission" date="2019-09" db="EMBL/GenBank/DDBJ databases">
        <authorList>
            <person name="Kritzky A."/>
            <person name="Schelkanova E.Y."/>
            <person name="Alkhova Z.V."/>
            <person name="Smirnova N.I."/>
        </authorList>
    </citation>
    <scope>NUCLEOTIDE SEQUENCE [LARGE SCALE GENOMIC DNA]</scope>
    <source>
        <strain evidence="1 2">M1526</strain>
    </source>
</reference>